<reference evidence="2" key="1">
    <citation type="journal article" date="2021" name="Proc. Natl. Acad. Sci. U.S.A.">
        <title>A Catalog of Tens of Thousands of Viruses from Human Metagenomes Reveals Hidden Associations with Chronic Diseases.</title>
        <authorList>
            <person name="Tisza M.J."/>
            <person name="Buck C.B."/>
        </authorList>
    </citation>
    <scope>NUCLEOTIDE SEQUENCE</scope>
    <source>
        <strain evidence="2">CtYGJ17</strain>
    </source>
</reference>
<evidence type="ECO:0000259" key="1">
    <source>
        <dbReference type="PROSITE" id="PS50878"/>
    </source>
</evidence>
<dbReference type="InterPro" id="IPR000477">
    <property type="entry name" value="RT_dom"/>
</dbReference>
<dbReference type="SUPFAM" id="SSF56672">
    <property type="entry name" value="DNA/RNA polymerases"/>
    <property type="match status" value="1"/>
</dbReference>
<dbReference type="PANTHER" id="PTHR34047">
    <property type="entry name" value="NUCLEAR INTRON MATURASE 1, MITOCHONDRIAL-RELATED"/>
    <property type="match status" value="1"/>
</dbReference>
<name>A0A8S5TI59_9CAUD</name>
<dbReference type="EMBL" id="BK032829">
    <property type="protein sequence ID" value="DAF62824.1"/>
    <property type="molecule type" value="Genomic_DNA"/>
</dbReference>
<organism evidence="2">
    <name type="scientific">Myoviridae sp. ctYGJ17</name>
    <dbReference type="NCBI Taxonomy" id="2827692"/>
    <lineage>
        <taxon>Viruses</taxon>
        <taxon>Duplodnaviria</taxon>
        <taxon>Heunggongvirae</taxon>
        <taxon>Uroviricota</taxon>
        <taxon>Caudoviricetes</taxon>
    </lineage>
</organism>
<dbReference type="Gene3D" id="3.30.70.270">
    <property type="match status" value="1"/>
</dbReference>
<dbReference type="CDD" id="cd01651">
    <property type="entry name" value="RT_G2_intron"/>
    <property type="match status" value="1"/>
</dbReference>
<dbReference type="InterPro" id="IPR051083">
    <property type="entry name" value="GrpII_Intron_Splice-Mob/Def"/>
</dbReference>
<accession>A0A8S5TI59</accession>
<dbReference type="InterPro" id="IPR043502">
    <property type="entry name" value="DNA/RNA_pol_sf"/>
</dbReference>
<sequence length="370" mass="43703">MNEKQVLQNSFSNLIAFPRLEKANRNAKKQKRYRDEIIKFNNDLDANLLQIRDDLENECFKFGPYRKHWVNVPKRRLVMALPYASRIVQWAIYLELNPFYDRMMIEDSYACRKGKGSLAAAKRLQYWLQQAESKPGKQYVLKLDISKYFYRVDHAVLLDILGERVKDPKLMRLLDNIINCDSERFGLPRFMGPEDVEDEDWLFDRGMPIGNLTSQLFANIYLDQLDQFCKHVLHIHRYARYMDDVVILADSKEQANEYLEQITRFLADRLHLDLNRKTCIRPADRVEFVGYIVTARELRLRKATVRRIKGAFRGICKLYFAGEMSKEAFDRRVASYSGMIEHCPNEKIKVRLNEIYLHAKTAAQEERRAA</sequence>
<protein>
    <recommendedName>
        <fullName evidence="1">Reverse transcriptase domain-containing protein</fullName>
    </recommendedName>
</protein>
<feature type="domain" description="Reverse transcriptase" evidence="1">
    <location>
        <begin position="1"/>
        <end position="293"/>
    </location>
</feature>
<proteinExistence type="predicted"/>
<evidence type="ECO:0000313" key="2">
    <source>
        <dbReference type="EMBL" id="DAF62824.1"/>
    </source>
</evidence>
<dbReference type="InterPro" id="IPR043128">
    <property type="entry name" value="Rev_trsase/Diguanyl_cyclase"/>
</dbReference>
<dbReference type="PANTHER" id="PTHR34047:SF8">
    <property type="entry name" value="PROTEIN YKFC"/>
    <property type="match status" value="1"/>
</dbReference>
<dbReference type="Pfam" id="PF00078">
    <property type="entry name" value="RVT_1"/>
    <property type="match status" value="1"/>
</dbReference>
<dbReference type="PROSITE" id="PS50878">
    <property type="entry name" value="RT_POL"/>
    <property type="match status" value="1"/>
</dbReference>